<organism evidence="1 2">
    <name type="scientific">Parasphaerochaeta coccoides (strain ATCC BAA-1237 / DSM 17374 / SPN1)</name>
    <name type="common">Sphaerochaeta coccoides</name>
    <dbReference type="NCBI Taxonomy" id="760011"/>
    <lineage>
        <taxon>Bacteria</taxon>
        <taxon>Pseudomonadati</taxon>
        <taxon>Spirochaetota</taxon>
        <taxon>Spirochaetia</taxon>
        <taxon>Spirochaetales</taxon>
        <taxon>Sphaerochaetaceae</taxon>
        <taxon>Parasphaerochaeta</taxon>
    </lineage>
</organism>
<sequence>MPDFDWRNVKDDAKQDTALLEKHKKTLDALIVRALNNLPHTTEVKGLSVEEQQALRYRLELACGLMQACFSNPRNSHFLGDDELLCGAISASVLLQLEYFSSLRLVFGLRMEGETGEY</sequence>
<protein>
    <submittedName>
        <fullName evidence="1">Uncharacterized protein</fullName>
    </submittedName>
</protein>
<dbReference type="HOGENOM" id="CLU_2071606_0_0_12"/>
<dbReference type="AlphaFoldDB" id="F4GHU2"/>
<proteinExistence type="predicted"/>
<reference evidence="2" key="1">
    <citation type="submission" date="2011-04" db="EMBL/GenBank/DDBJ databases">
        <title>The complete genome of Spirochaeta coccoides DSM 17374.</title>
        <authorList>
            <person name="Lucas S."/>
            <person name="Copeland A."/>
            <person name="Lapidus A."/>
            <person name="Bruce D."/>
            <person name="Goodwin L."/>
            <person name="Pitluck S."/>
            <person name="Peters L."/>
            <person name="Kyrpides N."/>
            <person name="Mavromatis K."/>
            <person name="Pagani I."/>
            <person name="Ivanova N."/>
            <person name="Ovchinnikova G."/>
            <person name="Lu M."/>
            <person name="Detter J.C."/>
            <person name="Tapia R."/>
            <person name="Han C."/>
            <person name="Land M."/>
            <person name="Hauser L."/>
            <person name="Markowitz V."/>
            <person name="Cheng J.-F."/>
            <person name="Hugenholtz P."/>
            <person name="Woyke T."/>
            <person name="Wu D."/>
            <person name="Spring S."/>
            <person name="Schroeder M."/>
            <person name="Brambilla E."/>
            <person name="Klenk H.-P."/>
            <person name="Eisen J.A."/>
        </authorList>
    </citation>
    <scope>NUCLEOTIDE SEQUENCE [LARGE SCALE GENOMIC DNA]</scope>
    <source>
        <strain evidence="2">ATCC BAA-1237 / DSM 17374 / SPN1</strain>
    </source>
</reference>
<evidence type="ECO:0000313" key="2">
    <source>
        <dbReference type="Proteomes" id="UP000007939"/>
    </source>
</evidence>
<dbReference type="KEGG" id="scc:Spico_0831"/>
<dbReference type="Proteomes" id="UP000007939">
    <property type="component" value="Chromosome"/>
</dbReference>
<dbReference type="STRING" id="760011.Spico_0831"/>
<keyword evidence="2" id="KW-1185">Reference proteome</keyword>
<accession>F4GHU2</accession>
<dbReference type="EMBL" id="CP002659">
    <property type="protein sequence ID" value="AEC02055.1"/>
    <property type="molecule type" value="Genomic_DNA"/>
</dbReference>
<gene>
    <name evidence="1" type="ordered locus">Spico_0831</name>
</gene>
<evidence type="ECO:0000313" key="1">
    <source>
        <dbReference type="EMBL" id="AEC02055.1"/>
    </source>
</evidence>
<name>F4GHU2_PARC1</name>
<reference evidence="1 2" key="2">
    <citation type="journal article" date="2012" name="Stand. Genomic Sci.">
        <title>Complete genome sequence of the termite hindgut bacterium Spirochaeta coccoides type strain (SPN1(T)), reclassification in the genus Sphaerochaeta as Sphaerochaeta coccoides comb. nov. and emendations of the family Spirochaetaceae and the genus Sphaerochaeta.</title>
        <authorList>
            <person name="Abt B."/>
            <person name="Han C."/>
            <person name="Scheuner C."/>
            <person name="Lu M."/>
            <person name="Lapidus A."/>
            <person name="Nolan M."/>
            <person name="Lucas S."/>
            <person name="Hammon N."/>
            <person name="Deshpande S."/>
            <person name="Cheng J.F."/>
            <person name="Tapia R."/>
            <person name="Goodwin L.A."/>
            <person name="Pitluck S."/>
            <person name="Liolios K."/>
            <person name="Pagani I."/>
            <person name="Ivanova N."/>
            <person name="Mavromatis K."/>
            <person name="Mikhailova N."/>
            <person name="Huntemann M."/>
            <person name="Pati A."/>
            <person name="Chen A."/>
            <person name="Palaniappan K."/>
            <person name="Land M."/>
            <person name="Hauser L."/>
            <person name="Brambilla E.M."/>
            <person name="Rohde M."/>
            <person name="Spring S."/>
            <person name="Gronow S."/>
            <person name="Goker M."/>
            <person name="Woyke T."/>
            <person name="Bristow J."/>
            <person name="Eisen J.A."/>
            <person name="Markowitz V."/>
            <person name="Hugenholtz P."/>
            <person name="Kyrpides N.C."/>
            <person name="Klenk H.P."/>
            <person name="Detter J.C."/>
        </authorList>
    </citation>
    <scope>NUCLEOTIDE SEQUENCE [LARGE SCALE GENOMIC DNA]</scope>
    <source>
        <strain evidence="2">ATCC BAA-1237 / DSM 17374 / SPN1</strain>
    </source>
</reference>